<dbReference type="EC" id="2.4.-.-" evidence="3"/>
<dbReference type="Proteomes" id="UP000824204">
    <property type="component" value="Unassembled WGS sequence"/>
</dbReference>
<evidence type="ECO:0000313" key="4">
    <source>
        <dbReference type="Proteomes" id="UP000824204"/>
    </source>
</evidence>
<evidence type="ECO:0000259" key="2">
    <source>
        <dbReference type="Pfam" id="PF17994"/>
    </source>
</evidence>
<dbReference type="EMBL" id="DXFX01000014">
    <property type="protein sequence ID" value="HIX07077.1"/>
    <property type="molecule type" value="Genomic_DNA"/>
</dbReference>
<reference evidence="3" key="1">
    <citation type="journal article" date="2021" name="PeerJ">
        <title>Extensive microbial diversity within the chicken gut microbiome revealed by metagenomics and culture.</title>
        <authorList>
            <person name="Gilroy R."/>
            <person name="Ravi A."/>
            <person name="Getino M."/>
            <person name="Pursley I."/>
            <person name="Horton D.L."/>
            <person name="Alikhan N.F."/>
            <person name="Baker D."/>
            <person name="Gharbi K."/>
            <person name="Hall N."/>
            <person name="Watson M."/>
            <person name="Adriaenssens E.M."/>
            <person name="Foster-Nyarko E."/>
            <person name="Jarju S."/>
            <person name="Secka A."/>
            <person name="Antonio M."/>
            <person name="Oren A."/>
            <person name="Chaudhuri R.R."/>
            <person name="La Ragione R."/>
            <person name="Hildebrand F."/>
            <person name="Pallen M.J."/>
        </authorList>
    </citation>
    <scope>NUCLEOTIDE SEQUENCE</scope>
    <source>
        <strain evidence="3">811</strain>
    </source>
</reference>
<sequence length="583" mass="67024">MENVTLFRLQLKSRVAGAQQLYWRGNAQEREEGLFLPKGETVSFDTFFNLFSHAKYAKYCGIDGITLTLRGKGKYLAKLFHTQEEREETLLFEREFTDEAEFFADLSALPQEGFVWFSLTALSDALLFGGEYRAQAQTQPVKLAIVICTYKRENFVTDNIRRLTEGAGGSDWKERLHVFVIDNASTLALPQSDLTTVFPNKNTGGSGGFTRGIMEVCSRKDFTHILLMDDDVCFAFETVEKTYALLRCLTEEHKAATVGGAMLILNEPMTQFEFGAFFDGSKHVANNSLLPLEERAYLLQNEQPPKANYNAWFYCCIPVQYPQEHALPLPFFIKYDDIEYNLRCMKELIVMNGIALWHEDFRKKYSLMLEYYDKRNYFVTAALHSRLKPFHSAAHLLYFVLKQLSLKRYDGAELILRAVEDFLCGPEFFAETDCEQLNRELLTCRLTFLSADELSDIAGQDVRVVKPNRKVSNIARAAAVIENYLPAFLFSSKAAVCDEGTAQPTHTFCRRKCVYYNPFLEKGYVCELDARRRNKLRRRAMRLFFRFLKNYKKVVKLYKDGAPALCTKEAWEARLGISVTDKT</sequence>
<feature type="domain" description="Galactofuranosyltransferase GlfT2 N-terminal" evidence="2">
    <location>
        <begin position="24"/>
        <end position="128"/>
    </location>
</feature>
<evidence type="ECO:0000259" key="1">
    <source>
        <dbReference type="Pfam" id="PF00535"/>
    </source>
</evidence>
<proteinExistence type="predicted"/>
<organism evidence="3 4">
    <name type="scientific">Candidatus Borkfalkia faecipullorum</name>
    <dbReference type="NCBI Taxonomy" id="2838510"/>
    <lineage>
        <taxon>Bacteria</taxon>
        <taxon>Bacillati</taxon>
        <taxon>Bacillota</taxon>
        <taxon>Clostridia</taxon>
        <taxon>Christensenellales</taxon>
        <taxon>Christensenellaceae</taxon>
        <taxon>Candidatus Borkfalkia</taxon>
    </lineage>
</organism>
<dbReference type="InterPro" id="IPR029044">
    <property type="entry name" value="Nucleotide-diphossugar_trans"/>
</dbReference>
<dbReference type="AlphaFoldDB" id="A0A9D2AFM6"/>
<evidence type="ECO:0000313" key="3">
    <source>
        <dbReference type="EMBL" id="HIX07077.1"/>
    </source>
</evidence>
<dbReference type="Pfam" id="PF00535">
    <property type="entry name" value="Glycos_transf_2"/>
    <property type="match status" value="1"/>
</dbReference>
<dbReference type="Gene3D" id="3.90.550.60">
    <property type="match status" value="1"/>
</dbReference>
<comment type="caution">
    <text evidence="3">The sequence shown here is derived from an EMBL/GenBank/DDBJ whole genome shotgun (WGS) entry which is preliminary data.</text>
</comment>
<dbReference type="GO" id="GO:0016757">
    <property type="term" value="F:glycosyltransferase activity"/>
    <property type="evidence" value="ECO:0007669"/>
    <property type="project" value="UniProtKB-KW"/>
</dbReference>
<dbReference type="SUPFAM" id="SSF53448">
    <property type="entry name" value="Nucleotide-diphospho-sugar transferases"/>
    <property type="match status" value="1"/>
</dbReference>
<reference evidence="3" key="2">
    <citation type="submission" date="2021-04" db="EMBL/GenBank/DDBJ databases">
        <authorList>
            <person name="Gilroy R."/>
        </authorList>
    </citation>
    <scope>NUCLEOTIDE SEQUENCE</scope>
    <source>
        <strain evidence="3">811</strain>
    </source>
</reference>
<dbReference type="Pfam" id="PF17994">
    <property type="entry name" value="Glft2_N"/>
    <property type="match status" value="1"/>
</dbReference>
<accession>A0A9D2AFM6</accession>
<dbReference type="InterPro" id="IPR001173">
    <property type="entry name" value="Glyco_trans_2-like"/>
</dbReference>
<keyword evidence="3" id="KW-0328">Glycosyltransferase</keyword>
<protein>
    <submittedName>
        <fullName evidence="3">Glycosyltransferase</fullName>
        <ecNumber evidence="3">2.4.-.-</ecNumber>
    </submittedName>
</protein>
<keyword evidence="3" id="KW-0808">Transferase</keyword>
<dbReference type="InterPro" id="IPR040492">
    <property type="entry name" value="GlfT2_N"/>
</dbReference>
<name>A0A9D2AFM6_9FIRM</name>
<feature type="domain" description="Glycosyltransferase 2-like" evidence="1">
    <location>
        <begin position="145"/>
        <end position="246"/>
    </location>
</feature>
<gene>
    <name evidence="3" type="ORF">H9741_01215</name>
</gene>